<dbReference type="EMBL" id="FWZT01000027">
    <property type="protein sequence ID" value="SMF72696.1"/>
    <property type="molecule type" value="Genomic_DNA"/>
</dbReference>
<dbReference type="RefSeq" id="WP_132324400.1">
    <property type="nucleotide sequence ID" value="NZ_FWZT01000027.1"/>
</dbReference>
<name>A0A1Y6CL15_9BACT</name>
<evidence type="ECO:0000313" key="1">
    <source>
        <dbReference type="EMBL" id="SMF72696.1"/>
    </source>
</evidence>
<dbReference type="STRING" id="1513793.SAMN06296036_12728"/>
<sequence length="342" mass="40324">MKKKLISRKKDTYRVSESFDRYLRTFNRGCRLAVHYEDLLRFSDSFALYDKNGDDTLWVTVNYPQGEQQEVHDGLLQIYAFLRADGNLKVCQHLVVDRVDLCLYGNTKPFRIRIMNTLNENFDYFYVKEADASRIYGLELEHILSPNRIGFMFFENTLIEEHIYGIPGDVFANRFLMAKDTNKVRVAKEFVKFNERCFLRLLGDMHSANFVVDITMDFEENFYRIRCIDFDQQSYEPTKKVYLPQFFVQNSDYVKVVMDFLSPESVDQYQKEERALIKSRAHSAAFRLDQLLNVMRSDMVAPYENVLSLRQQMSDHYQDDKFLKCDSMGALVAHSLARLEQG</sequence>
<accession>A0A1Y6CL15</accession>
<proteinExistence type="predicted"/>
<keyword evidence="2" id="KW-1185">Reference proteome</keyword>
<organism evidence="1 2">
    <name type="scientific">Pseudobacteriovorax antillogorgiicola</name>
    <dbReference type="NCBI Taxonomy" id="1513793"/>
    <lineage>
        <taxon>Bacteria</taxon>
        <taxon>Pseudomonadati</taxon>
        <taxon>Bdellovibrionota</taxon>
        <taxon>Oligoflexia</taxon>
        <taxon>Oligoflexales</taxon>
        <taxon>Pseudobacteriovoracaceae</taxon>
        <taxon>Pseudobacteriovorax</taxon>
    </lineage>
</organism>
<protein>
    <submittedName>
        <fullName evidence="1">Uncharacterized protein</fullName>
    </submittedName>
</protein>
<gene>
    <name evidence="1" type="ORF">SAMN06296036_12728</name>
</gene>
<evidence type="ECO:0000313" key="2">
    <source>
        <dbReference type="Proteomes" id="UP000192907"/>
    </source>
</evidence>
<dbReference type="Proteomes" id="UP000192907">
    <property type="component" value="Unassembled WGS sequence"/>
</dbReference>
<dbReference type="OrthoDB" id="1222242at2"/>
<reference evidence="2" key="1">
    <citation type="submission" date="2017-04" db="EMBL/GenBank/DDBJ databases">
        <authorList>
            <person name="Varghese N."/>
            <person name="Submissions S."/>
        </authorList>
    </citation>
    <scope>NUCLEOTIDE SEQUENCE [LARGE SCALE GENOMIC DNA]</scope>
    <source>
        <strain evidence="2">RKEM611</strain>
    </source>
</reference>
<dbReference type="AlphaFoldDB" id="A0A1Y6CL15"/>